<evidence type="ECO:0000313" key="1">
    <source>
        <dbReference type="EMBL" id="KAK8382940.1"/>
    </source>
</evidence>
<keyword evidence="2" id="KW-1185">Reference proteome</keyword>
<gene>
    <name evidence="1" type="ORF">O3P69_011476</name>
</gene>
<dbReference type="AlphaFoldDB" id="A0AAW0T5N1"/>
<comment type="caution">
    <text evidence="1">The sequence shown here is derived from an EMBL/GenBank/DDBJ whole genome shotgun (WGS) entry which is preliminary data.</text>
</comment>
<proteinExistence type="predicted"/>
<reference evidence="1 2" key="1">
    <citation type="submission" date="2023-03" db="EMBL/GenBank/DDBJ databases">
        <title>High-quality genome of Scylla paramamosain provides insights in environmental adaptation.</title>
        <authorList>
            <person name="Zhang L."/>
        </authorList>
    </citation>
    <scope>NUCLEOTIDE SEQUENCE [LARGE SCALE GENOMIC DNA]</scope>
    <source>
        <strain evidence="1">LZ_2023a</strain>
        <tissue evidence="1">Muscle</tissue>
    </source>
</reference>
<evidence type="ECO:0000313" key="2">
    <source>
        <dbReference type="Proteomes" id="UP001487740"/>
    </source>
</evidence>
<protein>
    <submittedName>
        <fullName evidence="1">Uncharacterized protein</fullName>
    </submittedName>
</protein>
<organism evidence="1 2">
    <name type="scientific">Scylla paramamosain</name>
    <name type="common">Mud crab</name>
    <dbReference type="NCBI Taxonomy" id="85552"/>
    <lineage>
        <taxon>Eukaryota</taxon>
        <taxon>Metazoa</taxon>
        <taxon>Ecdysozoa</taxon>
        <taxon>Arthropoda</taxon>
        <taxon>Crustacea</taxon>
        <taxon>Multicrustacea</taxon>
        <taxon>Malacostraca</taxon>
        <taxon>Eumalacostraca</taxon>
        <taxon>Eucarida</taxon>
        <taxon>Decapoda</taxon>
        <taxon>Pleocyemata</taxon>
        <taxon>Brachyura</taxon>
        <taxon>Eubrachyura</taxon>
        <taxon>Portunoidea</taxon>
        <taxon>Portunidae</taxon>
        <taxon>Portuninae</taxon>
        <taxon>Scylla</taxon>
    </lineage>
</organism>
<accession>A0AAW0T5N1</accession>
<dbReference type="EMBL" id="JARAKH010000038">
    <property type="protein sequence ID" value="KAK8382940.1"/>
    <property type="molecule type" value="Genomic_DNA"/>
</dbReference>
<name>A0AAW0T5N1_SCYPA</name>
<sequence>MRMFGQLTETAQAGVRNRHLVRDIGTAHICLCYTCEHLAPRLDTSERLSEHCAQVEKKEVKEERSEPQ</sequence>
<dbReference type="Proteomes" id="UP001487740">
    <property type="component" value="Unassembled WGS sequence"/>
</dbReference>